<protein>
    <submittedName>
        <fullName evidence="1">Uncharacterized protein</fullName>
    </submittedName>
</protein>
<dbReference type="Proteomes" id="UP001055811">
    <property type="component" value="Linkage Group LG05"/>
</dbReference>
<name>A0ACB9CUJ7_CICIN</name>
<evidence type="ECO:0000313" key="2">
    <source>
        <dbReference type="Proteomes" id="UP001055811"/>
    </source>
</evidence>
<gene>
    <name evidence="1" type="ORF">L2E82_27973</name>
</gene>
<proteinExistence type="predicted"/>
<keyword evidence="2" id="KW-1185">Reference proteome</keyword>
<dbReference type="EMBL" id="CM042013">
    <property type="protein sequence ID" value="KAI3737955.1"/>
    <property type="molecule type" value="Genomic_DNA"/>
</dbReference>
<organism evidence="1 2">
    <name type="scientific">Cichorium intybus</name>
    <name type="common">Chicory</name>
    <dbReference type="NCBI Taxonomy" id="13427"/>
    <lineage>
        <taxon>Eukaryota</taxon>
        <taxon>Viridiplantae</taxon>
        <taxon>Streptophyta</taxon>
        <taxon>Embryophyta</taxon>
        <taxon>Tracheophyta</taxon>
        <taxon>Spermatophyta</taxon>
        <taxon>Magnoliopsida</taxon>
        <taxon>eudicotyledons</taxon>
        <taxon>Gunneridae</taxon>
        <taxon>Pentapetalae</taxon>
        <taxon>asterids</taxon>
        <taxon>campanulids</taxon>
        <taxon>Asterales</taxon>
        <taxon>Asteraceae</taxon>
        <taxon>Cichorioideae</taxon>
        <taxon>Cichorieae</taxon>
        <taxon>Cichoriinae</taxon>
        <taxon>Cichorium</taxon>
    </lineage>
</organism>
<comment type="caution">
    <text evidence="1">The sequence shown here is derived from an EMBL/GenBank/DDBJ whole genome shotgun (WGS) entry which is preliminary data.</text>
</comment>
<evidence type="ECO:0000313" key="1">
    <source>
        <dbReference type="EMBL" id="KAI3737955.1"/>
    </source>
</evidence>
<accession>A0ACB9CUJ7</accession>
<sequence>MLQGKDVKHLEIPLIDIKTATKNFSKAYLIGSGTYGDVYKAEIDHFDSKNFLSLEQKIDNGERPKKRSTAAIKLIKIRQDQQGEEGFHAEIEMLTSFVLFEMLSGRLANDPIYINENENGIAHVARRRFNDRTIKDMEGNLEHLKIPLSEILSATENFAKTYLIRSGIHGEMYKAEVDHFDSASYLSFEKKYQVCLDSEHDDTGELKYDTDIYSFGVVLFEIMSGRFAHDPIYTKENSEGIVPIACRRFNDGTIREMVDPILMEETHVNTLYKGPGEDSLDAFSKIAYQCVTEHPVVEVILKKLEEALYFQENIKDHLKYPLEYILLATQNFSHNNLIGEGGFGSVYLGEVTSTHGDEYNTKTVAVKRLDRRYYEGDDGFLEELQTLFEYKHENIIGIVGYCVEKGENIIVYEYAPRGRLDKYLKDSGVTWMRRLQICIDIATGLDFLHGGGVTQEVVIHKDMKTYNVLLDDNWKAKVSAFGLSLIRTVLNKETDSSYGSLVTGTVGYVDPLYKTTGIFTKESDIYSFGVVLFQILSGRFVIEQQQDLTRFFKCHYEEDKVDEIVFEGIKEQIAPKSLNTFVTIAYQCLHHAREDRPTTSEVLLRLKEALEFQEDYEMWEPKLPSDYKEIIGMSNSREIYSTVKKKYLYDILSKGIILQEGKVLFSLGSNGENNEMISARKFSYKNRWSYKWRSIPKSRFHKVAKMLNISNLNIQVKTKPQFLSPGLNYGVNLVFRFCDPRKSLAKRMYVNLKYKKGNETLHAYFATWRDDGWMMIELCRFLNYKEDTDFEFLLESFSVCYCECRDIYIEGIEFRAIDNVQQLLMKSDLSVEHVQRDSQLILKTMTRAESYSC</sequence>
<reference evidence="1 2" key="2">
    <citation type="journal article" date="2022" name="Mol. Ecol. Resour.">
        <title>The genomes of chicory, endive, great burdock and yacon provide insights into Asteraceae paleo-polyploidization history and plant inulin production.</title>
        <authorList>
            <person name="Fan W."/>
            <person name="Wang S."/>
            <person name="Wang H."/>
            <person name="Wang A."/>
            <person name="Jiang F."/>
            <person name="Liu H."/>
            <person name="Zhao H."/>
            <person name="Xu D."/>
            <person name="Zhang Y."/>
        </authorList>
    </citation>
    <scope>NUCLEOTIDE SEQUENCE [LARGE SCALE GENOMIC DNA]</scope>
    <source>
        <strain evidence="2">cv. Punajuju</strain>
        <tissue evidence="1">Leaves</tissue>
    </source>
</reference>
<reference evidence="2" key="1">
    <citation type="journal article" date="2022" name="Mol. Ecol. Resour.">
        <title>The genomes of chicory, endive, great burdock and yacon provide insights into Asteraceae palaeo-polyploidization history and plant inulin production.</title>
        <authorList>
            <person name="Fan W."/>
            <person name="Wang S."/>
            <person name="Wang H."/>
            <person name="Wang A."/>
            <person name="Jiang F."/>
            <person name="Liu H."/>
            <person name="Zhao H."/>
            <person name="Xu D."/>
            <person name="Zhang Y."/>
        </authorList>
    </citation>
    <scope>NUCLEOTIDE SEQUENCE [LARGE SCALE GENOMIC DNA]</scope>
    <source>
        <strain evidence="2">cv. Punajuju</strain>
    </source>
</reference>